<dbReference type="InterPro" id="IPR011990">
    <property type="entry name" value="TPR-like_helical_dom_sf"/>
</dbReference>
<dbReference type="Pfam" id="PF07730">
    <property type="entry name" value="HisKA_3"/>
    <property type="match status" value="1"/>
</dbReference>
<feature type="transmembrane region" description="Helical" evidence="4">
    <location>
        <begin position="389"/>
        <end position="411"/>
    </location>
</feature>
<reference evidence="6 7" key="1">
    <citation type="submission" date="2021-03" db="EMBL/GenBank/DDBJ databases">
        <title>Fibrella sp. HMF5036 genome sequencing and assembly.</title>
        <authorList>
            <person name="Kang H."/>
            <person name="Kim H."/>
            <person name="Bae S."/>
            <person name="Joh K."/>
        </authorList>
    </citation>
    <scope>NUCLEOTIDE SEQUENCE [LARGE SCALE GENOMIC DNA]</scope>
    <source>
        <strain evidence="6 7">HMF5036</strain>
    </source>
</reference>
<keyword evidence="4" id="KW-0812">Transmembrane</keyword>
<evidence type="ECO:0000259" key="5">
    <source>
        <dbReference type="PROSITE" id="PS50109"/>
    </source>
</evidence>
<evidence type="ECO:0000256" key="2">
    <source>
        <dbReference type="ARBA" id="ARBA00022777"/>
    </source>
</evidence>
<dbReference type="Gene3D" id="1.25.40.10">
    <property type="entry name" value="Tetratricopeptide repeat domain"/>
    <property type="match status" value="1"/>
</dbReference>
<dbReference type="InterPro" id="IPR036890">
    <property type="entry name" value="HATPase_C_sf"/>
</dbReference>
<dbReference type="PROSITE" id="PS50109">
    <property type="entry name" value="HIS_KIN"/>
    <property type="match status" value="1"/>
</dbReference>
<evidence type="ECO:0000256" key="3">
    <source>
        <dbReference type="ARBA" id="ARBA00023012"/>
    </source>
</evidence>
<dbReference type="CDD" id="cd16917">
    <property type="entry name" value="HATPase_UhpB-NarQ-NarX-like"/>
    <property type="match status" value="1"/>
</dbReference>
<dbReference type="SUPFAM" id="SSF55874">
    <property type="entry name" value="ATPase domain of HSP90 chaperone/DNA topoisomerase II/histidine kinase"/>
    <property type="match status" value="1"/>
</dbReference>
<keyword evidence="7" id="KW-1185">Reference proteome</keyword>
<keyword evidence="1" id="KW-0808">Transferase</keyword>
<sequence length="638" mass="72455">MHRFSCLLLLISCLVACQWEKPNFPAQVTSAADSARVFGLFERVYVVQNTSPDSAYALIRQAGELSRQLGFEQGLFNYYNQAMYNRAAFRGDFALAHRLGDTALALVQNPARKRFRMLMYFSRAIAYQIQEENDSAIVYYLKAIDNQSFTKDTSRLPMIQNNLAILFHYQQRDDLAVSYQLKSLRRALARRDTGDLIGGYVNLYGYEVARRDTATAYTYLRRGLALGKPPRIWQEQVELFKNAGDYFLAKHQTAEARRYVVRYYDLTKKLYPPAYLAMPLISLARTDWQAGNVPETERNLVAASKLTDTDSLPMLERQSFYQTQYALLKATNRPAAALAALERYNAAVLAFDQGEKNRQLVAYHERVRQLTHEKQLADNQYAINRKNSLIAALIAGCLLLAGLGTLGVLYWRKRKMLASEQLTKLALEAEWATLKGRMEAQQEERSRISQELHDELGAALTSISLASELLKQKDQPNSAEVQIIARASSEMTTRMNEIVWSLNVNNDNVQSLVAYIRKFCSEFLGEAGIQMVFTETITEPQRELRGIIRRNVYQSVKEAVNNVVKHAGASRVDLVIATVENELHILIRDNGKGMEGTPARQWSNGLLNMRRNIEAIKGRITWSTDNGTQVRIQTPMGI</sequence>
<proteinExistence type="predicted"/>
<comment type="caution">
    <text evidence="6">The sequence shown here is derived from an EMBL/GenBank/DDBJ whole genome shotgun (WGS) entry which is preliminary data.</text>
</comment>
<dbReference type="InterPro" id="IPR003594">
    <property type="entry name" value="HATPase_dom"/>
</dbReference>
<dbReference type="Pfam" id="PF02518">
    <property type="entry name" value="HATPase_c"/>
    <property type="match status" value="1"/>
</dbReference>
<evidence type="ECO:0000313" key="6">
    <source>
        <dbReference type="EMBL" id="MBO0929745.1"/>
    </source>
</evidence>
<dbReference type="AlphaFoldDB" id="A0A939G3H2"/>
<evidence type="ECO:0000256" key="1">
    <source>
        <dbReference type="ARBA" id="ARBA00022679"/>
    </source>
</evidence>
<dbReference type="InterPro" id="IPR050482">
    <property type="entry name" value="Sensor_HK_TwoCompSys"/>
</dbReference>
<dbReference type="SUPFAM" id="SSF48452">
    <property type="entry name" value="TPR-like"/>
    <property type="match status" value="1"/>
</dbReference>
<dbReference type="InterPro" id="IPR011712">
    <property type="entry name" value="Sig_transdc_His_kin_sub3_dim/P"/>
</dbReference>
<dbReference type="Gene3D" id="1.20.5.1930">
    <property type="match status" value="1"/>
</dbReference>
<dbReference type="GO" id="GO:0016020">
    <property type="term" value="C:membrane"/>
    <property type="evidence" value="ECO:0007669"/>
    <property type="project" value="InterPro"/>
</dbReference>
<dbReference type="Proteomes" id="UP000664795">
    <property type="component" value="Unassembled WGS sequence"/>
</dbReference>
<name>A0A939G3H2_9BACT</name>
<dbReference type="GO" id="GO:0000155">
    <property type="term" value="F:phosphorelay sensor kinase activity"/>
    <property type="evidence" value="ECO:0007669"/>
    <property type="project" value="InterPro"/>
</dbReference>
<keyword evidence="4" id="KW-1133">Transmembrane helix</keyword>
<keyword evidence="4" id="KW-0472">Membrane</keyword>
<evidence type="ECO:0000256" key="4">
    <source>
        <dbReference type="SAM" id="Phobius"/>
    </source>
</evidence>
<accession>A0A939G3H2</accession>
<protein>
    <recommendedName>
        <fullName evidence="5">Histidine kinase domain-containing protein</fullName>
    </recommendedName>
</protein>
<evidence type="ECO:0000313" key="7">
    <source>
        <dbReference type="Proteomes" id="UP000664795"/>
    </source>
</evidence>
<gene>
    <name evidence="6" type="ORF">J2I48_02015</name>
</gene>
<dbReference type="InterPro" id="IPR005467">
    <property type="entry name" value="His_kinase_dom"/>
</dbReference>
<dbReference type="Gene3D" id="3.30.565.10">
    <property type="entry name" value="Histidine kinase-like ATPase, C-terminal domain"/>
    <property type="match status" value="1"/>
</dbReference>
<dbReference type="PANTHER" id="PTHR24421:SF58">
    <property type="entry name" value="SIGNAL TRANSDUCTION HISTIDINE-PROTEIN KINASE_PHOSPHATASE UHPB"/>
    <property type="match status" value="1"/>
</dbReference>
<dbReference type="GO" id="GO:0046983">
    <property type="term" value="F:protein dimerization activity"/>
    <property type="evidence" value="ECO:0007669"/>
    <property type="project" value="InterPro"/>
</dbReference>
<dbReference type="PANTHER" id="PTHR24421">
    <property type="entry name" value="NITRATE/NITRITE SENSOR PROTEIN NARX-RELATED"/>
    <property type="match status" value="1"/>
</dbReference>
<feature type="domain" description="Histidine kinase" evidence="5">
    <location>
        <begin position="451"/>
        <end position="638"/>
    </location>
</feature>
<dbReference type="EMBL" id="JAFMYU010000001">
    <property type="protein sequence ID" value="MBO0929745.1"/>
    <property type="molecule type" value="Genomic_DNA"/>
</dbReference>
<organism evidence="6 7">
    <name type="scientific">Fibrella aquatilis</name>
    <dbReference type="NCBI Taxonomy" id="2817059"/>
    <lineage>
        <taxon>Bacteria</taxon>
        <taxon>Pseudomonadati</taxon>
        <taxon>Bacteroidota</taxon>
        <taxon>Cytophagia</taxon>
        <taxon>Cytophagales</taxon>
        <taxon>Spirosomataceae</taxon>
        <taxon>Fibrella</taxon>
    </lineage>
</organism>
<keyword evidence="2" id="KW-0418">Kinase</keyword>
<dbReference type="RefSeq" id="WP_207333695.1">
    <property type="nucleotide sequence ID" value="NZ_JAFMYU010000001.1"/>
</dbReference>
<keyword evidence="3" id="KW-0902">Two-component regulatory system</keyword>